<evidence type="ECO:0000313" key="3">
    <source>
        <dbReference type="EMBL" id="TCJ18112.1"/>
    </source>
</evidence>
<dbReference type="SMART" id="SM00387">
    <property type="entry name" value="HATPase_c"/>
    <property type="match status" value="1"/>
</dbReference>
<feature type="compositionally biased region" description="Basic and acidic residues" evidence="1">
    <location>
        <begin position="297"/>
        <end position="306"/>
    </location>
</feature>
<evidence type="ECO:0000256" key="1">
    <source>
        <dbReference type="SAM" id="MobiDB-lite"/>
    </source>
</evidence>
<name>A0A4V2NWN8_9ACTN</name>
<dbReference type="Proteomes" id="UP000295244">
    <property type="component" value="Unassembled WGS sequence"/>
</dbReference>
<dbReference type="OrthoDB" id="5241435at2"/>
<feature type="domain" description="Histidine kinase/HSP90-like ATPase" evidence="2">
    <location>
        <begin position="148"/>
        <end position="298"/>
    </location>
</feature>
<dbReference type="RefSeq" id="WP_132690261.1">
    <property type="nucleotide sequence ID" value="NZ_SKBU01000013.1"/>
</dbReference>
<dbReference type="EMBL" id="SKBU01000013">
    <property type="protein sequence ID" value="TCJ18112.1"/>
    <property type="molecule type" value="Genomic_DNA"/>
</dbReference>
<feature type="region of interest" description="Disordered" evidence="1">
    <location>
        <begin position="264"/>
        <end position="321"/>
    </location>
</feature>
<evidence type="ECO:0000259" key="2">
    <source>
        <dbReference type="SMART" id="SM00387"/>
    </source>
</evidence>
<protein>
    <submittedName>
        <fullName evidence="3">ATP-binding protein</fullName>
    </submittedName>
</protein>
<keyword evidence="3" id="KW-0547">Nucleotide-binding</keyword>
<dbReference type="AlphaFoldDB" id="A0A4V2NWN8"/>
<gene>
    <name evidence="3" type="ORF">E0L93_06765</name>
</gene>
<sequence>MNTTIKPEVRHRGAMSGVLTLGSLDGVFAAADVPGGEPVVLDLRSVEFVEPAGLTGLAVLIEHLSFKTDRIQLSLSGGSIPAYLERMDFFKAFGDRLETNIDLTPLEERSRHNPGTLQELVNFHTEEEIPEIIDRISEILQRQQYLVKERAAICATLSEICANAVEHSSSPFGAYAAVQAYHHVVSGRRGPGEEVLIAIADGGVGIRQTLSRNPDHAEYTATDNEAIRHSLKMGVSSSGELGRGGGLTVVAQIAARSGGSLSLRSGSGRVTTYADRTSSRNVPPFPGTFVRVSLPRLADRPQDGGRRKPARSAKTAGANAG</sequence>
<accession>A0A4V2NWN8</accession>
<keyword evidence="4" id="KW-1185">Reference proteome</keyword>
<dbReference type="Gene3D" id="3.30.565.10">
    <property type="entry name" value="Histidine kinase-like ATPase, C-terminal domain"/>
    <property type="match status" value="1"/>
</dbReference>
<proteinExistence type="predicted"/>
<organism evidence="3 4">
    <name type="scientific">Rubrobacter taiwanensis</name>
    <dbReference type="NCBI Taxonomy" id="185139"/>
    <lineage>
        <taxon>Bacteria</taxon>
        <taxon>Bacillati</taxon>
        <taxon>Actinomycetota</taxon>
        <taxon>Rubrobacteria</taxon>
        <taxon>Rubrobacterales</taxon>
        <taxon>Rubrobacteraceae</taxon>
        <taxon>Rubrobacter</taxon>
    </lineage>
</organism>
<evidence type="ECO:0000313" key="4">
    <source>
        <dbReference type="Proteomes" id="UP000295244"/>
    </source>
</evidence>
<dbReference type="Pfam" id="PF02518">
    <property type="entry name" value="HATPase_c"/>
    <property type="match status" value="1"/>
</dbReference>
<dbReference type="SUPFAM" id="SSF55874">
    <property type="entry name" value="ATPase domain of HSP90 chaperone/DNA topoisomerase II/histidine kinase"/>
    <property type="match status" value="1"/>
</dbReference>
<reference evidence="3 4" key="1">
    <citation type="submission" date="2019-03" db="EMBL/GenBank/DDBJ databases">
        <title>Whole genome sequence of a novel Rubrobacter taiwanensis strain, isolated from Yellowstone National Park.</title>
        <authorList>
            <person name="Freed S."/>
            <person name="Ramaley R.F."/>
            <person name="Kyndt J.A."/>
        </authorList>
    </citation>
    <scope>NUCLEOTIDE SEQUENCE [LARGE SCALE GENOMIC DNA]</scope>
    <source>
        <strain evidence="3 4">Yellowstone</strain>
    </source>
</reference>
<comment type="caution">
    <text evidence="3">The sequence shown here is derived from an EMBL/GenBank/DDBJ whole genome shotgun (WGS) entry which is preliminary data.</text>
</comment>
<dbReference type="GO" id="GO:0005524">
    <property type="term" value="F:ATP binding"/>
    <property type="evidence" value="ECO:0007669"/>
    <property type="project" value="UniProtKB-KW"/>
</dbReference>
<keyword evidence="3" id="KW-0067">ATP-binding</keyword>
<dbReference type="InterPro" id="IPR036890">
    <property type="entry name" value="HATPase_C_sf"/>
</dbReference>
<dbReference type="InterPro" id="IPR003594">
    <property type="entry name" value="HATPase_dom"/>
</dbReference>